<keyword evidence="1" id="KW-0472">Membrane</keyword>
<accession>A0A1W0W3Y6</accession>
<evidence type="ECO:0000313" key="2">
    <source>
        <dbReference type="EMBL" id="OQU89082.1"/>
    </source>
</evidence>
<protein>
    <submittedName>
        <fullName evidence="2">Uncharacterized protein</fullName>
    </submittedName>
</protein>
<keyword evidence="3" id="KW-1185">Reference proteome</keyword>
<dbReference type="Proteomes" id="UP000000768">
    <property type="component" value="Chromosome 2"/>
</dbReference>
<proteinExistence type="predicted"/>
<dbReference type="AlphaFoldDB" id="A0A1W0W3Y6"/>
<feature type="transmembrane region" description="Helical" evidence="1">
    <location>
        <begin position="43"/>
        <end position="62"/>
    </location>
</feature>
<evidence type="ECO:0000313" key="3">
    <source>
        <dbReference type="Proteomes" id="UP000000768"/>
    </source>
</evidence>
<name>A0A1W0W3Y6_SORBI</name>
<dbReference type="Gramene" id="OQU89082">
    <property type="protein sequence ID" value="OQU89082"/>
    <property type="gene ID" value="SORBI_3002G144025"/>
</dbReference>
<reference evidence="2 3" key="1">
    <citation type="journal article" date="2009" name="Nature">
        <title>The Sorghum bicolor genome and the diversification of grasses.</title>
        <authorList>
            <person name="Paterson A.H."/>
            <person name="Bowers J.E."/>
            <person name="Bruggmann R."/>
            <person name="Dubchak I."/>
            <person name="Grimwood J."/>
            <person name="Gundlach H."/>
            <person name="Haberer G."/>
            <person name="Hellsten U."/>
            <person name="Mitros T."/>
            <person name="Poliakov A."/>
            <person name="Schmutz J."/>
            <person name="Spannagl M."/>
            <person name="Tang H."/>
            <person name="Wang X."/>
            <person name="Wicker T."/>
            <person name="Bharti A.K."/>
            <person name="Chapman J."/>
            <person name="Feltus F.A."/>
            <person name="Gowik U."/>
            <person name="Grigoriev I.V."/>
            <person name="Lyons E."/>
            <person name="Maher C.A."/>
            <person name="Martis M."/>
            <person name="Narechania A."/>
            <person name="Otillar R.P."/>
            <person name="Penning B.W."/>
            <person name="Salamov A.A."/>
            <person name="Wang Y."/>
            <person name="Zhang L."/>
            <person name="Carpita N.C."/>
            <person name="Freeling M."/>
            <person name="Gingle A.R."/>
            <person name="Hash C.T."/>
            <person name="Keller B."/>
            <person name="Klein P."/>
            <person name="Kresovich S."/>
            <person name="McCann M.C."/>
            <person name="Ming R."/>
            <person name="Peterson D.G."/>
            <person name="Mehboob-ur-Rahman"/>
            <person name="Ware D."/>
            <person name="Westhoff P."/>
            <person name="Mayer K.F."/>
            <person name="Messing J."/>
            <person name="Rokhsar D.S."/>
        </authorList>
    </citation>
    <scope>NUCLEOTIDE SEQUENCE [LARGE SCALE GENOMIC DNA]</scope>
    <source>
        <strain evidence="3">cv. BTx623</strain>
    </source>
</reference>
<sequence length="97" mass="11253">MLMHSPDTTALQDLSISSAHRVEVPDGLATMNTCIKQSCRSSIMPWMVLILLWGASRVVLMCTNKCVKYLMWWSNNCVYEFDMRCFIECVRTNHIYI</sequence>
<evidence type="ECO:0000256" key="1">
    <source>
        <dbReference type="SAM" id="Phobius"/>
    </source>
</evidence>
<reference evidence="3" key="2">
    <citation type="journal article" date="2018" name="Plant J.">
        <title>The Sorghum bicolor reference genome: improved assembly, gene annotations, a transcriptome atlas, and signatures of genome organization.</title>
        <authorList>
            <person name="McCormick R.F."/>
            <person name="Truong S.K."/>
            <person name="Sreedasyam A."/>
            <person name="Jenkins J."/>
            <person name="Shu S."/>
            <person name="Sims D."/>
            <person name="Kennedy M."/>
            <person name="Amirebrahimi M."/>
            <person name="Weers B.D."/>
            <person name="McKinley B."/>
            <person name="Mattison A."/>
            <person name="Morishige D.T."/>
            <person name="Grimwood J."/>
            <person name="Schmutz J."/>
            <person name="Mullet J.E."/>
        </authorList>
    </citation>
    <scope>NUCLEOTIDE SEQUENCE [LARGE SCALE GENOMIC DNA]</scope>
    <source>
        <strain evidence="3">cv. BTx623</strain>
    </source>
</reference>
<keyword evidence="1" id="KW-1133">Transmembrane helix</keyword>
<dbReference type="EMBL" id="CM000761">
    <property type="protein sequence ID" value="OQU89082.1"/>
    <property type="molecule type" value="Genomic_DNA"/>
</dbReference>
<keyword evidence="1" id="KW-0812">Transmembrane</keyword>
<organism evidence="2 3">
    <name type="scientific">Sorghum bicolor</name>
    <name type="common">Sorghum</name>
    <name type="synonym">Sorghum vulgare</name>
    <dbReference type="NCBI Taxonomy" id="4558"/>
    <lineage>
        <taxon>Eukaryota</taxon>
        <taxon>Viridiplantae</taxon>
        <taxon>Streptophyta</taxon>
        <taxon>Embryophyta</taxon>
        <taxon>Tracheophyta</taxon>
        <taxon>Spermatophyta</taxon>
        <taxon>Magnoliopsida</taxon>
        <taxon>Liliopsida</taxon>
        <taxon>Poales</taxon>
        <taxon>Poaceae</taxon>
        <taxon>PACMAD clade</taxon>
        <taxon>Panicoideae</taxon>
        <taxon>Andropogonodae</taxon>
        <taxon>Andropogoneae</taxon>
        <taxon>Sorghinae</taxon>
        <taxon>Sorghum</taxon>
    </lineage>
</organism>
<gene>
    <name evidence="2" type="ORF">SORBI_3002G144025</name>
</gene>
<dbReference type="InParanoid" id="A0A1W0W3Y6"/>